<evidence type="ECO:0000256" key="8">
    <source>
        <dbReference type="ARBA" id="ARBA00050061"/>
    </source>
</evidence>
<accession>A0ABQ5QQD2</accession>
<evidence type="ECO:0000256" key="5">
    <source>
        <dbReference type="ARBA" id="ARBA00033172"/>
    </source>
</evidence>
<organism evidence="10 11">
    <name type="scientific">Phytohabitans aurantiacus</name>
    <dbReference type="NCBI Taxonomy" id="3016789"/>
    <lineage>
        <taxon>Bacteria</taxon>
        <taxon>Bacillati</taxon>
        <taxon>Actinomycetota</taxon>
        <taxon>Actinomycetes</taxon>
        <taxon>Micromonosporales</taxon>
        <taxon>Micromonosporaceae</taxon>
    </lineage>
</organism>
<dbReference type="InterPro" id="IPR011356">
    <property type="entry name" value="Leucine_aapep/pepB"/>
</dbReference>
<dbReference type="GO" id="GO:0004177">
    <property type="term" value="F:aminopeptidase activity"/>
    <property type="evidence" value="ECO:0007669"/>
    <property type="project" value="UniProtKB-KW"/>
</dbReference>
<dbReference type="InterPro" id="IPR008283">
    <property type="entry name" value="Peptidase_M17_N"/>
</dbReference>
<keyword evidence="11" id="KW-1185">Reference proteome</keyword>
<evidence type="ECO:0000313" key="10">
    <source>
        <dbReference type="EMBL" id="GLH95520.1"/>
    </source>
</evidence>
<dbReference type="InterPro" id="IPR000819">
    <property type="entry name" value="Peptidase_M17_C"/>
</dbReference>
<evidence type="ECO:0000256" key="6">
    <source>
        <dbReference type="ARBA" id="ARBA00049972"/>
    </source>
</evidence>
<dbReference type="Gene3D" id="3.40.220.10">
    <property type="entry name" value="Leucine Aminopeptidase, subunit E, domain 1"/>
    <property type="match status" value="1"/>
</dbReference>
<dbReference type="EMBL" id="BSDI01000003">
    <property type="protein sequence ID" value="GLH95520.1"/>
    <property type="molecule type" value="Genomic_DNA"/>
</dbReference>
<comment type="similarity">
    <text evidence="1">Belongs to the peptidase M17 family.</text>
</comment>
<evidence type="ECO:0000256" key="3">
    <source>
        <dbReference type="ARBA" id="ARBA00022670"/>
    </source>
</evidence>
<comment type="caution">
    <text evidence="10">The sequence shown here is derived from an EMBL/GenBank/DDBJ whole genome shotgun (WGS) entry which is preliminary data.</text>
</comment>
<dbReference type="PROSITE" id="PS00631">
    <property type="entry name" value="CYTOSOL_AP"/>
    <property type="match status" value="1"/>
</dbReference>
<reference evidence="10" key="1">
    <citation type="submission" date="2022-12" db="EMBL/GenBank/DDBJ databases">
        <title>New Phytohabitans aurantiacus sp. RD004123 nov., an actinomycete isolated from soil.</title>
        <authorList>
            <person name="Triningsih D.W."/>
            <person name="Harunari E."/>
            <person name="Igarashi Y."/>
        </authorList>
    </citation>
    <scope>NUCLEOTIDE SEQUENCE</scope>
    <source>
        <strain evidence="10">RD004123</strain>
    </source>
</reference>
<dbReference type="CDD" id="cd00433">
    <property type="entry name" value="Peptidase_M17"/>
    <property type="match status" value="1"/>
</dbReference>
<feature type="domain" description="Cytosol aminopeptidase" evidence="9">
    <location>
        <begin position="328"/>
        <end position="335"/>
    </location>
</feature>
<name>A0ABQ5QQD2_9ACTN</name>
<dbReference type="Pfam" id="PF02789">
    <property type="entry name" value="Peptidase_M17_N"/>
    <property type="match status" value="1"/>
</dbReference>
<dbReference type="Gene3D" id="3.40.630.10">
    <property type="entry name" value="Zn peptidases"/>
    <property type="match status" value="1"/>
</dbReference>
<dbReference type="Pfam" id="PF00883">
    <property type="entry name" value="Peptidase_M17"/>
    <property type="match status" value="1"/>
</dbReference>
<evidence type="ECO:0000256" key="1">
    <source>
        <dbReference type="ARBA" id="ARBA00009528"/>
    </source>
</evidence>
<protein>
    <recommendedName>
        <fullName evidence="7">Probable cytosol aminopeptidase</fullName>
    </recommendedName>
    <alternativeName>
        <fullName evidence="8">Leucine aminopeptidase</fullName>
    </alternativeName>
    <alternativeName>
        <fullName evidence="5">Leucyl aminopeptidase</fullName>
    </alternativeName>
</protein>
<evidence type="ECO:0000256" key="2">
    <source>
        <dbReference type="ARBA" id="ARBA00022438"/>
    </source>
</evidence>
<keyword evidence="3" id="KW-0645">Protease</keyword>
<keyword evidence="4" id="KW-0378">Hydrolase</keyword>
<dbReference type="PANTHER" id="PTHR11963">
    <property type="entry name" value="LEUCINE AMINOPEPTIDASE-RELATED"/>
    <property type="match status" value="1"/>
</dbReference>
<evidence type="ECO:0000256" key="7">
    <source>
        <dbReference type="ARBA" id="ARBA00050021"/>
    </source>
</evidence>
<dbReference type="RefSeq" id="WP_407676745.1">
    <property type="nucleotide sequence ID" value="NZ_BSDI01000003.1"/>
</dbReference>
<evidence type="ECO:0000313" key="11">
    <source>
        <dbReference type="Proteomes" id="UP001144280"/>
    </source>
</evidence>
<dbReference type="PRINTS" id="PR00481">
    <property type="entry name" value="LAMNOPPTDASE"/>
</dbReference>
<comment type="function">
    <text evidence="6">Presumably involved in the processing and regular turnover of intracellular proteins. Catalyzes the removal of unsubstituted N-terminal amino acids from various peptides.</text>
</comment>
<evidence type="ECO:0000259" key="9">
    <source>
        <dbReference type="PROSITE" id="PS00631"/>
    </source>
</evidence>
<evidence type="ECO:0000256" key="4">
    <source>
        <dbReference type="ARBA" id="ARBA00022801"/>
    </source>
</evidence>
<sequence>MQPIRVAAQPSAERTLVLPVLPGAILSETALSISDDVRAEAAALLAEATDAGAAGTVQVLARPLRTPVSLVLAGVGSGDEAGWRAAGAAVSRAVTAETSITVAMPADAGQEAVRGLAEGLWLAGYTFRMPGDDSATAGPEVTIAVDDPDRYAAILETARVTVEATLFARDLTNMPSSIKGPDWLANEISAAATGRPGVTVSVREPDQLAAEGFGGILAVGGGSVRGPRLVELSWQPPTSRTHVVLVGKGITFDTGGISIKPVDGMKLMRKDMGGAAAIVAATLAAAELQLPVRVTALAPLAENMVSGSAFRPGDVVRHYGGLTSESTNSDAEGRLVVADALVYAVRRLAPDLLIDLATLTGANAIALGRRTAAVYSDNDALADAVISAAGEAGEQAWRMPLTADYVEYLGSDIADLLSYADRGASSVTAALYLREFTGDLRDRWLHVDMSAPSWADAADGDLSKGATGWGVRTLLRWLASL</sequence>
<gene>
    <name evidence="10" type="primary">pepA_1</name>
    <name evidence="10" type="ORF">Pa4123_07920</name>
</gene>
<dbReference type="InterPro" id="IPR043472">
    <property type="entry name" value="Macro_dom-like"/>
</dbReference>
<dbReference type="SUPFAM" id="SSF52949">
    <property type="entry name" value="Macro domain-like"/>
    <property type="match status" value="1"/>
</dbReference>
<proteinExistence type="inferred from homology"/>
<dbReference type="SUPFAM" id="SSF53187">
    <property type="entry name" value="Zn-dependent exopeptidases"/>
    <property type="match status" value="1"/>
</dbReference>
<dbReference type="Proteomes" id="UP001144280">
    <property type="component" value="Unassembled WGS sequence"/>
</dbReference>
<keyword evidence="2 10" id="KW-0031">Aminopeptidase</keyword>
<dbReference type="PANTHER" id="PTHR11963:SF20">
    <property type="entry name" value="PEPTIDASE B"/>
    <property type="match status" value="1"/>
</dbReference>